<feature type="coiled-coil region" evidence="1">
    <location>
        <begin position="92"/>
        <end position="119"/>
    </location>
</feature>
<protein>
    <submittedName>
        <fullName evidence="3">Uncharacterized protein</fullName>
    </submittedName>
</protein>
<evidence type="ECO:0000256" key="2">
    <source>
        <dbReference type="SAM" id="Phobius"/>
    </source>
</evidence>
<dbReference type="AlphaFoldDB" id="A0A348G167"/>
<dbReference type="Proteomes" id="UP000266934">
    <property type="component" value="Chromosome"/>
</dbReference>
<reference evidence="3 4" key="1">
    <citation type="submission" date="2018-08" db="EMBL/GenBank/DDBJ databases">
        <title>Complete genome sequencing of Blastochloris tepida GI.</title>
        <authorList>
            <person name="Tsukatani Y."/>
            <person name="Mori H."/>
        </authorList>
    </citation>
    <scope>NUCLEOTIDE SEQUENCE [LARGE SCALE GENOMIC DNA]</scope>
    <source>
        <strain evidence="3 4">GI</strain>
    </source>
</reference>
<evidence type="ECO:0000313" key="3">
    <source>
        <dbReference type="EMBL" id="BBF93300.1"/>
    </source>
</evidence>
<dbReference type="RefSeq" id="WP_126399897.1">
    <property type="nucleotide sequence ID" value="NZ_AP018907.1"/>
</dbReference>
<sequence length="120" mass="13390">MLSTVISGYLVYRTSFLRVPAIAEALCGEGQHIEFFITKYIVPETGMEVEDKQVACINAQGMRTDESANLAMLKLWLLCALIIGGLLHTGLAWRARWELNRLEQEYQAAVEKAKNNTVSG</sequence>
<dbReference type="EMBL" id="AP018907">
    <property type="protein sequence ID" value="BBF93300.1"/>
    <property type="molecule type" value="Genomic_DNA"/>
</dbReference>
<feature type="transmembrane region" description="Helical" evidence="2">
    <location>
        <begin position="75"/>
        <end position="93"/>
    </location>
</feature>
<name>A0A348G167_9HYPH</name>
<keyword evidence="2" id="KW-1133">Transmembrane helix</keyword>
<keyword evidence="4" id="KW-1185">Reference proteome</keyword>
<evidence type="ECO:0000313" key="4">
    <source>
        <dbReference type="Proteomes" id="UP000266934"/>
    </source>
</evidence>
<gene>
    <name evidence="3" type="ORF">BLTE_19850</name>
</gene>
<dbReference type="KEGG" id="blag:BLTE_19850"/>
<evidence type="ECO:0000256" key="1">
    <source>
        <dbReference type="SAM" id="Coils"/>
    </source>
</evidence>
<keyword evidence="1" id="KW-0175">Coiled coil</keyword>
<accession>A0A348G167</accession>
<keyword evidence="2" id="KW-0812">Transmembrane</keyword>
<keyword evidence="2" id="KW-0472">Membrane</keyword>
<dbReference type="OrthoDB" id="9836426at2"/>
<proteinExistence type="predicted"/>
<organism evidence="3 4">
    <name type="scientific">Blastochloris tepida</name>
    <dbReference type="NCBI Taxonomy" id="2233851"/>
    <lineage>
        <taxon>Bacteria</taxon>
        <taxon>Pseudomonadati</taxon>
        <taxon>Pseudomonadota</taxon>
        <taxon>Alphaproteobacteria</taxon>
        <taxon>Hyphomicrobiales</taxon>
        <taxon>Blastochloridaceae</taxon>
        <taxon>Blastochloris</taxon>
    </lineage>
</organism>